<evidence type="ECO:0000256" key="2">
    <source>
        <dbReference type="ARBA" id="ARBA00006727"/>
    </source>
</evidence>
<evidence type="ECO:0000256" key="8">
    <source>
        <dbReference type="SAM" id="Phobius"/>
    </source>
</evidence>
<evidence type="ECO:0000256" key="7">
    <source>
        <dbReference type="SAM" id="MobiDB-lite"/>
    </source>
</evidence>
<reference evidence="9 10" key="2">
    <citation type="journal article" date="2012" name="Eukaryot. Cell">
        <title>Genome update of Botrytis cinerea strains B05.10 and T4.</title>
        <authorList>
            <person name="Staats M."/>
            <person name="van Kan J.A."/>
        </authorList>
    </citation>
    <scope>NUCLEOTIDE SEQUENCE [LARGE SCALE GENOMIC DNA]</scope>
    <source>
        <strain evidence="9 10">B05.10</strain>
    </source>
</reference>
<dbReference type="Proteomes" id="UP000001798">
    <property type="component" value="Chromosome 6"/>
</dbReference>
<evidence type="ECO:0000256" key="6">
    <source>
        <dbReference type="ARBA" id="ARBA00023136"/>
    </source>
</evidence>
<evidence type="ECO:0000256" key="3">
    <source>
        <dbReference type="ARBA" id="ARBA00022448"/>
    </source>
</evidence>
<reference evidence="9 10" key="3">
    <citation type="journal article" date="2017" name="Mol. Plant Pathol.">
        <title>A gapless genome sequence of the fungus Botrytis cinerea.</title>
        <authorList>
            <person name="Van Kan J.A."/>
            <person name="Stassen J.H."/>
            <person name="Mosbach A."/>
            <person name="Van Der Lee T.A."/>
            <person name="Faino L."/>
            <person name="Farmer A.D."/>
            <person name="Papasotiriou D.G."/>
            <person name="Zhou S."/>
            <person name="Seidl M.F."/>
            <person name="Cottam E."/>
            <person name="Edel D."/>
            <person name="Hahn M."/>
            <person name="Schwartz D.C."/>
            <person name="Dietrich R.A."/>
            <person name="Widdison S."/>
            <person name="Scalliet G."/>
        </authorList>
    </citation>
    <scope>NUCLEOTIDE SEQUENCE [LARGE SCALE GENOMIC DNA]</scope>
    <source>
        <strain evidence="9 10">B05.10</strain>
    </source>
</reference>
<keyword evidence="6 8" id="KW-0472">Membrane</keyword>
<feature type="transmembrane region" description="Helical" evidence="8">
    <location>
        <begin position="239"/>
        <end position="259"/>
    </location>
</feature>
<feature type="transmembrane region" description="Helical" evidence="8">
    <location>
        <begin position="41"/>
        <end position="68"/>
    </location>
</feature>
<dbReference type="InterPro" id="IPR050327">
    <property type="entry name" value="Proton-linked_MCT"/>
</dbReference>
<dbReference type="GO" id="GO:0022857">
    <property type="term" value="F:transmembrane transporter activity"/>
    <property type="evidence" value="ECO:0007669"/>
    <property type="project" value="InterPro"/>
</dbReference>
<dbReference type="RefSeq" id="XP_024549373.1">
    <property type="nucleotide sequence ID" value="XM_024693587.1"/>
</dbReference>
<evidence type="ECO:0008006" key="11">
    <source>
        <dbReference type="Google" id="ProtNLM"/>
    </source>
</evidence>
<dbReference type="InterPro" id="IPR036259">
    <property type="entry name" value="MFS_trans_sf"/>
</dbReference>
<dbReference type="PANTHER" id="PTHR11360">
    <property type="entry name" value="MONOCARBOXYLATE TRANSPORTER"/>
    <property type="match status" value="1"/>
</dbReference>
<dbReference type="PANTHER" id="PTHR11360:SF224">
    <property type="entry name" value="MAJOR FACILITATOR SUPERFAMILY (MFS) PROFILE DOMAIN-CONTAINING PROTEIN-RELATED"/>
    <property type="match status" value="1"/>
</dbReference>
<keyword evidence="3" id="KW-0813">Transport</keyword>
<feature type="transmembrane region" description="Helical" evidence="8">
    <location>
        <begin position="373"/>
        <end position="395"/>
    </location>
</feature>
<evidence type="ECO:0000256" key="1">
    <source>
        <dbReference type="ARBA" id="ARBA00004141"/>
    </source>
</evidence>
<dbReference type="CDD" id="cd17352">
    <property type="entry name" value="MFS_MCT_SLC16"/>
    <property type="match status" value="1"/>
</dbReference>
<feature type="transmembrane region" description="Helical" evidence="8">
    <location>
        <begin position="134"/>
        <end position="156"/>
    </location>
</feature>
<feature type="transmembrane region" description="Helical" evidence="8">
    <location>
        <begin position="168"/>
        <end position="188"/>
    </location>
</feature>
<proteinExistence type="inferred from homology"/>
<feature type="transmembrane region" description="Helical" evidence="8">
    <location>
        <begin position="111"/>
        <end position="128"/>
    </location>
</feature>
<dbReference type="OrthoDB" id="5667at2759"/>
<comment type="similarity">
    <text evidence="2">Belongs to the major facilitator superfamily. Monocarboxylate porter (TC 2.A.1.13) family.</text>
</comment>
<organism evidence="9 10">
    <name type="scientific">Botryotinia fuckeliana (strain B05.10)</name>
    <name type="common">Noble rot fungus</name>
    <name type="synonym">Botrytis cinerea</name>
    <dbReference type="NCBI Taxonomy" id="332648"/>
    <lineage>
        <taxon>Eukaryota</taxon>
        <taxon>Fungi</taxon>
        <taxon>Dikarya</taxon>
        <taxon>Ascomycota</taxon>
        <taxon>Pezizomycotina</taxon>
        <taxon>Leotiomycetes</taxon>
        <taxon>Helotiales</taxon>
        <taxon>Sclerotiniaceae</taxon>
        <taxon>Botrytis</taxon>
    </lineage>
</organism>
<evidence type="ECO:0000256" key="4">
    <source>
        <dbReference type="ARBA" id="ARBA00022692"/>
    </source>
</evidence>
<protein>
    <recommendedName>
        <fullName evidence="11">MFS transporter</fullName>
    </recommendedName>
</protein>
<feature type="transmembrane region" description="Helical" evidence="8">
    <location>
        <begin position="305"/>
        <end position="327"/>
    </location>
</feature>
<reference evidence="9 10" key="1">
    <citation type="journal article" date="2011" name="PLoS Genet.">
        <title>Genomic analysis of the necrotrophic fungal pathogens Sclerotinia sclerotiorum and Botrytis cinerea.</title>
        <authorList>
            <person name="Amselem J."/>
            <person name="Cuomo C.A."/>
            <person name="van Kan J.A."/>
            <person name="Viaud M."/>
            <person name="Benito E.P."/>
            <person name="Couloux A."/>
            <person name="Coutinho P.M."/>
            <person name="de Vries R.P."/>
            <person name="Dyer P.S."/>
            <person name="Fillinger S."/>
            <person name="Fournier E."/>
            <person name="Gout L."/>
            <person name="Hahn M."/>
            <person name="Kohn L."/>
            <person name="Lapalu N."/>
            <person name="Plummer K.M."/>
            <person name="Pradier J.M."/>
            <person name="Quevillon E."/>
            <person name="Sharon A."/>
            <person name="Simon A."/>
            <person name="ten Have A."/>
            <person name="Tudzynski B."/>
            <person name="Tudzynski P."/>
            <person name="Wincker P."/>
            <person name="Andrew M."/>
            <person name="Anthouard V."/>
            <person name="Beever R.E."/>
            <person name="Beffa R."/>
            <person name="Benoit I."/>
            <person name="Bouzid O."/>
            <person name="Brault B."/>
            <person name="Chen Z."/>
            <person name="Choquer M."/>
            <person name="Collemare J."/>
            <person name="Cotton P."/>
            <person name="Danchin E.G."/>
            <person name="Da Silva C."/>
            <person name="Gautier A."/>
            <person name="Giraud C."/>
            <person name="Giraud T."/>
            <person name="Gonzalez C."/>
            <person name="Grossetete S."/>
            <person name="Guldener U."/>
            <person name="Henrissat B."/>
            <person name="Howlett B.J."/>
            <person name="Kodira C."/>
            <person name="Kretschmer M."/>
            <person name="Lappartient A."/>
            <person name="Leroch M."/>
            <person name="Levis C."/>
            <person name="Mauceli E."/>
            <person name="Neuveglise C."/>
            <person name="Oeser B."/>
            <person name="Pearson M."/>
            <person name="Poulain J."/>
            <person name="Poussereau N."/>
            <person name="Quesneville H."/>
            <person name="Rascle C."/>
            <person name="Schumacher J."/>
            <person name="Segurens B."/>
            <person name="Sexton A."/>
            <person name="Silva E."/>
            <person name="Sirven C."/>
            <person name="Soanes D.M."/>
            <person name="Talbot N.J."/>
            <person name="Templeton M."/>
            <person name="Yandava C."/>
            <person name="Yarden O."/>
            <person name="Zeng Q."/>
            <person name="Rollins J.A."/>
            <person name="Lebrun M.H."/>
            <person name="Dickman M."/>
        </authorList>
    </citation>
    <scope>NUCLEOTIDE SEQUENCE [LARGE SCALE GENOMIC DNA]</scope>
    <source>
        <strain evidence="9 10">B05.10</strain>
    </source>
</reference>
<feature type="region of interest" description="Disordered" evidence="7">
    <location>
        <begin position="1"/>
        <end position="31"/>
    </location>
</feature>
<evidence type="ECO:0000256" key="5">
    <source>
        <dbReference type="ARBA" id="ARBA00022989"/>
    </source>
</evidence>
<dbReference type="KEGG" id="bfu:BCIN_06g05150"/>
<gene>
    <name evidence="9" type="ORF">BCIN_06g05150</name>
</gene>
<feature type="transmembrane region" description="Helical" evidence="8">
    <location>
        <begin position="279"/>
        <end position="298"/>
    </location>
</feature>
<dbReference type="InterPro" id="IPR011701">
    <property type="entry name" value="MFS"/>
</dbReference>
<comment type="subcellular location">
    <subcellularLocation>
        <location evidence="1">Membrane</location>
        <topology evidence="1">Multi-pass membrane protein</topology>
    </subcellularLocation>
</comment>
<evidence type="ECO:0000313" key="9">
    <source>
        <dbReference type="EMBL" id="ATZ51075.1"/>
    </source>
</evidence>
<dbReference type="SUPFAM" id="SSF103473">
    <property type="entry name" value="MFS general substrate transporter"/>
    <property type="match status" value="1"/>
</dbReference>
<sequence length="438" mass="47669">MALQDHNIEKSDDTEASVGSNRHASEPITPIIPPEGGLTGWLCVIGCSMCMFSTFGFLNAIGVFQTYYQLHELSQYTPSIISWIFALQLCLMWLPAPLFGRLLDTYGPTPVLIPCSVLCVFSLCMTSLCHKYYQIILAQGIGFGFGACGIFVSAFVCAGQWFEKRRGLALGIVTAGSSLGGVIFPIFVNKLIGQVGFYGTVRYVALLIGILQVFACFLVKARMPRKKWNKETKWVDFTLFKDPTFALYTAGTFLVMWGLWAPFDYLSSMALNHGFSNSLSIYLISMINAGSIPGRILPGHLADTIGYFNTMTIVCILTGLSIITLWIPFTYHSSHVGLIFFAIVYGFLSGAFISLMMPCCAKSGTLQTLGQRFGTFQSIIAISCLTGLPISGAILNRGGSRDGYLGLQIFSAVAMVGGGVVIGIARMGMAGWKLKKRV</sequence>
<dbReference type="EMBL" id="CP009810">
    <property type="protein sequence ID" value="ATZ51075.1"/>
    <property type="molecule type" value="Genomic_DNA"/>
</dbReference>
<dbReference type="GO" id="GO:0016020">
    <property type="term" value="C:membrane"/>
    <property type="evidence" value="ECO:0007669"/>
    <property type="project" value="UniProtKB-SubCell"/>
</dbReference>
<feature type="compositionally biased region" description="Basic and acidic residues" evidence="7">
    <location>
        <begin position="1"/>
        <end position="13"/>
    </location>
</feature>
<dbReference type="AlphaFoldDB" id="A0A384JKF2"/>
<feature type="transmembrane region" description="Helical" evidence="8">
    <location>
        <begin position="80"/>
        <end position="99"/>
    </location>
</feature>
<evidence type="ECO:0000313" key="10">
    <source>
        <dbReference type="Proteomes" id="UP000001798"/>
    </source>
</evidence>
<keyword evidence="10" id="KW-1185">Reference proteome</keyword>
<dbReference type="Pfam" id="PF07690">
    <property type="entry name" value="MFS_1"/>
    <property type="match status" value="1"/>
</dbReference>
<dbReference type="GeneID" id="5439780"/>
<name>A0A384JKF2_BOTFB</name>
<feature type="transmembrane region" description="Helical" evidence="8">
    <location>
        <begin position="339"/>
        <end position="361"/>
    </location>
</feature>
<feature type="transmembrane region" description="Helical" evidence="8">
    <location>
        <begin position="407"/>
        <end position="427"/>
    </location>
</feature>
<dbReference type="VEuPathDB" id="FungiDB:Bcin06g05150"/>
<dbReference type="Gene3D" id="1.20.1250.20">
    <property type="entry name" value="MFS general substrate transporter like domains"/>
    <property type="match status" value="1"/>
</dbReference>
<keyword evidence="5 8" id="KW-1133">Transmembrane helix</keyword>
<accession>A0A384JKF2</accession>
<keyword evidence="4 8" id="KW-0812">Transmembrane</keyword>
<feature type="transmembrane region" description="Helical" evidence="8">
    <location>
        <begin position="200"/>
        <end position="219"/>
    </location>
</feature>